<reference evidence="1" key="1">
    <citation type="journal article" date="2015" name="Nature">
        <title>Complex archaea that bridge the gap between prokaryotes and eukaryotes.</title>
        <authorList>
            <person name="Spang A."/>
            <person name="Saw J.H."/>
            <person name="Jorgensen S.L."/>
            <person name="Zaremba-Niedzwiedzka K."/>
            <person name="Martijn J."/>
            <person name="Lind A.E."/>
            <person name="van Eijk R."/>
            <person name="Schleper C."/>
            <person name="Guy L."/>
            <person name="Ettema T.J."/>
        </authorList>
    </citation>
    <scope>NUCLEOTIDE SEQUENCE</scope>
</reference>
<evidence type="ECO:0000313" key="1">
    <source>
        <dbReference type="EMBL" id="KKM19552.1"/>
    </source>
</evidence>
<organism evidence="1">
    <name type="scientific">marine sediment metagenome</name>
    <dbReference type="NCBI Taxonomy" id="412755"/>
    <lineage>
        <taxon>unclassified sequences</taxon>
        <taxon>metagenomes</taxon>
        <taxon>ecological metagenomes</taxon>
    </lineage>
</organism>
<protein>
    <submittedName>
        <fullName evidence="1">Uncharacterized protein</fullName>
    </submittedName>
</protein>
<sequence>MSIQGTEIIERLSKLVMFGKCNSGMSASATAITSADFAVFEDDIFNTKYYMQIVHNDNSVGASPELEVRKITDFVGSTGAFTVDAFGANVEADDWFIILHESLVVPTADATNDVFPTDVLGRKTDAA</sequence>
<feature type="non-terminal residue" evidence="1">
    <location>
        <position position="127"/>
    </location>
</feature>
<dbReference type="AlphaFoldDB" id="A0A0F9HWN8"/>
<name>A0A0F9HWN8_9ZZZZ</name>
<dbReference type="EMBL" id="LAZR01013960">
    <property type="protein sequence ID" value="KKM19552.1"/>
    <property type="molecule type" value="Genomic_DNA"/>
</dbReference>
<comment type="caution">
    <text evidence="1">The sequence shown here is derived from an EMBL/GenBank/DDBJ whole genome shotgun (WGS) entry which is preliminary data.</text>
</comment>
<proteinExistence type="predicted"/>
<gene>
    <name evidence="1" type="ORF">LCGC14_1654570</name>
</gene>
<accession>A0A0F9HWN8</accession>